<feature type="domain" description="Lipase" evidence="5">
    <location>
        <begin position="97"/>
        <end position="347"/>
    </location>
</feature>
<reference evidence="6" key="1">
    <citation type="submission" date="2015-06" db="EMBL/GenBank/DDBJ databases">
        <authorList>
            <person name="Hoefler B.C."/>
            <person name="Straight P.D."/>
        </authorList>
    </citation>
    <scope>NUCLEOTIDE SEQUENCE</scope>
</reference>
<dbReference type="SUPFAM" id="SSF53474">
    <property type="entry name" value="alpha/beta-Hydrolases"/>
    <property type="match status" value="1"/>
</dbReference>
<dbReference type="InterPro" id="IPR013818">
    <property type="entry name" value="Lipase"/>
</dbReference>
<evidence type="ECO:0000259" key="5">
    <source>
        <dbReference type="Pfam" id="PF00151"/>
    </source>
</evidence>
<evidence type="ECO:0000256" key="4">
    <source>
        <dbReference type="RuleBase" id="RU004262"/>
    </source>
</evidence>
<dbReference type="Pfam" id="PF00151">
    <property type="entry name" value="Lipase"/>
    <property type="match status" value="1"/>
</dbReference>
<dbReference type="EMBL" id="GDHF01004602">
    <property type="protein sequence ID" value="JAI47712.1"/>
    <property type="molecule type" value="Transcribed_RNA"/>
</dbReference>
<dbReference type="InterPro" id="IPR029058">
    <property type="entry name" value="AB_hydrolase_fold"/>
</dbReference>
<gene>
    <name evidence="6" type="primary">PNLIPRP2_10</name>
    <name evidence="6" type="ORF">c0_g1_i1</name>
</gene>
<evidence type="ECO:0000256" key="3">
    <source>
        <dbReference type="ARBA" id="ARBA00022525"/>
    </source>
</evidence>
<dbReference type="InterPro" id="IPR000734">
    <property type="entry name" value="TAG_lipase"/>
</dbReference>
<evidence type="ECO:0000256" key="1">
    <source>
        <dbReference type="ARBA" id="ARBA00004613"/>
    </source>
</evidence>
<dbReference type="GO" id="GO:0005615">
    <property type="term" value="C:extracellular space"/>
    <property type="evidence" value="ECO:0007669"/>
    <property type="project" value="TreeGrafter"/>
</dbReference>
<dbReference type="OrthoDB" id="199913at2759"/>
<accession>A0A0K8W9G4</accession>
<dbReference type="GO" id="GO:0016042">
    <property type="term" value="P:lipid catabolic process"/>
    <property type="evidence" value="ECO:0007669"/>
    <property type="project" value="TreeGrafter"/>
</dbReference>
<organism evidence="6">
    <name type="scientific">Bactrocera latifrons</name>
    <name type="common">Malaysian fruit fly</name>
    <name type="synonym">Chaetodacus latifrons</name>
    <dbReference type="NCBI Taxonomy" id="174628"/>
    <lineage>
        <taxon>Eukaryota</taxon>
        <taxon>Metazoa</taxon>
        <taxon>Ecdysozoa</taxon>
        <taxon>Arthropoda</taxon>
        <taxon>Hexapoda</taxon>
        <taxon>Insecta</taxon>
        <taxon>Pterygota</taxon>
        <taxon>Neoptera</taxon>
        <taxon>Endopterygota</taxon>
        <taxon>Diptera</taxon>
        <taxon>Brachycera</taxon>
        <taxon>Muscomorpha</taxon>
        <taxon>Tephritoidea</taxon>
        <taxon>Tephritidae</taxon>
        <taxon>Bactrocera</taxon>
        <taxon>Bactrocera</taxon>
    </lineage>
</organism>
<evidence type="ECO:0000313" key="6">
    <source>
        <dbReference type="EMBL" id="JAI47712.1"/>
    </source>
</evidence>
<comment type="similarity">
    <text evidence="2 4">Belongs to the AB hydrolase superfamily. Lipase family.</text>
</comment>
<proteinExistence type="inferred from homology"/>
<sequence length="413" mass="47341">MQRNRFLVFLVCGFVILTLPKFNGSTFIAHHIHKWKALKTSMRYVQEAMLRTSLNRATPNHGIVFECRTTSNLRLGDEVHFELQLGDMRGFHRLDPRRKLALFLHGWNDEGSKGWVQDMLKTWTHFDPYYSVCVVDWGHLSQVDYKTASMSIFDVGLTVAGIIMSMENLRPEYFSRRNVTLAGYSLGAHAAGYAGAMLNGELEQIIGLDPAGPLFTLPAVVSPDFRLDPTDAQYVQVLHTSAGTLGAGLKMGHADFYPNGGKAPQRHCKVLVADMQNNAVACSHSSSAVFFKQSMNPAFPFVGNHCSSYDNFVHGLCTQGHRGRFGIHSQRRSHGNFYFVTEPQPPYVQRRLWPRRRHQHYQQQQQQWWRRHKVRASSALGRSALRQTLSTAADVKAMQTWQRKWRRWRRVYY</sequence>
<comment type="subcellular location">
    <subcellularLocation>
        <location evidence="1">Secreted</location>
    </subcellularLocation>
</comment>
<dbReference type="GO" id="GO:0016298">
    <property type="term" value="F:lipase activity"/>
    <property type="evidence" value="ECO:0007669"/>
    <property type="project" value="InterPro"/>
</dbReference>
<dbReference type="Gene3D" id="3.40.50.1820">
    <property type="entry name" value="alpha/beta hydrolase"/>
    <property type="match status" value="1"/>
</dbReference>
<protein>
    <submittedName>
        <fullName evidence="6">Pancreatic lipase-related protein 2</fullName>
    </submittedName>
</protein>
<dbReference type="PANTHER" id="PTHR11610">
    <property type="entry name" value="LIPASE"/>
    <property type="match status" value="1"/>
</dbReference>
<dbReference type="AlphaFoldDB" id="A0A0K8W9G4"/>
<dbReference type="PRINTS" id="PR00821">
    <property type="entry name" value="TAGLIPASE"/>
</dbReference>
<dbReference type="GO" id="GO:0017171">
    <property type="term" value="F:serine hydrolase activity"/>
    <property type="evidence" value="ECO:0007669"/>
    <property type="project" value="TreeGrafter"/>
</dbReference>
<dbReference type="PANTHER" id="PTHR11610:SF173">
    <property type="entry name" value="LIPASE DOMAIN-CONTAINING PROTEIN-RELATED"/>
    <property type="match status" value="1"/>
</dbReference>
<name>A0A0K8W9G4_BACLA</name>
<evidence type="ECO:0000256" key="2">
    <source>
        <dbReference type="ARBA" id="ARBA00010701"/>
    </source>
</evidence>
<keyword evidence="3" id="KW-0964">Secreted</keyword>